<evidence type="ECO:0000313" key="3">
    <source>
        <dbReference type="Proteomes" id="UP000693970"/>
    </source>
</evidence>
<name>A0A9K3LAH0_9STRA</name>
<feature type="chain" id="PRO_5039894853" evidence="1">
    <location>
        <begin position="29"/>
        <end position="108"/>
    </location>
</feature>
<organism evidence="2 3">
    <name type="scientific">Nitzschia inconspicua</name>
    <dbReference type="NCBI Taxonomy" id="303405"/>
    <lineage>
        <taxon>Eukaryota</taxon>
        <taxon>Sar</taxon>
        <taxon>Stramenopiles</taxon>
        <taxon>Ochrophyta</taxon>
        <taxon>Bacillariophyta</taxon>
        <taxon>Bacillariophyceae</taxon>
        <taxon>Bacillariophycidae</taxon>
        <taxon>Bacillariales</taxon>
        <taxon>Bacillariaceae</taxon>
        <taxon>Nitzschia</taxon>
    </lineage>
</organism>
<comment type="caution">
    <text evidence="2">The sequence shown here is derived from an EMBL/GenBank/DDBJ whole genome shotgun (WGS) entry which is preliminary data.</text>
</comment>
<accession>A0A9K3LAH0</accession>
<keyword evidence="1" id="KW-0732">Signal</keyword>
<dbReference type="Proteomes" id="UP000693970">
    <property type="component" value="Unassembled WGS sequence"/>
</dbReference>
<reference evidence="2" key="2">
    <citation type="submission" date="2021-04" db="EMBL/GenBank/DDBJ databases">
        <authorList>
            <person name="Podell S."/>
        </authorList>
    </citation>
    <scope>NUCLEOTIDE SEQUENCE</scope>
    <source>
        <strain evidence="2">Hildebrandi</strain>
    </source>
</reference>
<protein>
    <submittedName>
        <fullName evidence="2">Uncharacterized protein</fullName>
    </submittedName>
</protein>
<dbReference type="AlphaFoldDB" id="A0A9K3LAH0"/>
<keyword evidence="3" id="KW-1185">Reference proteome</keyword>
<reference evidence="2" key="1">
    <citation type="journal article" date="2021" name="Sci. Rep.">
        <title>Diploid genomic architecture of Nitzschia inconspicua, an elite biomass production diatom.</title>
        <authorList>
            <person name="Oliver A."/>
            <person name="Podell S."/>
            <person name="Pinowska A."/>
            <person name="Traller J.C."/>
            <person name="Smith S.R."/>
            <person name="McClure R."/>
            <person name="Beliaev A."/>
            <person name="Bohutskyi P."/>
            <person name="Hill E.A."/>
            <person name="Rabines A."/>
            <person name="Zheng H."/>
            <person name="Allen L.Z."/>
            <person name="Kuo A."/>
            <person name="Grigoriev I.V."/>
            <person name="Allen A.E."/>
            <person name="Hazlebeck D."/>
            <person name="Allen E.E."/>
        </authorList>
    </citation>
    <scope>NUCLEOTIDE SEQUENCE</scope>
    <source>
        <strain evidence="2">Hildebrandi</strain>
    </source>
</reference>
<feature type="signal peptide" evidence="1">
    <location>
        <begin position="1"/>
        <end position="28"/>
    </location>
</feature>
<evidence type="ECO:0000256" key="1">
    <source>
        <dbReference type="SAM" id="SignalP"/>
    </source>
</evidence>
<gene>
    <name evidence="2" type="ORF">IV203_014721</name>
</gene>
<sequence>MILKITCSLVVMLLFSTVTIVAQGGAKANECHATFPTPCTEKFGVSSKSCGTISGEVDKCCYSSKFDEYECSNSEKVGTIVDEANPCTEDGYVLSKQIQPFHWMCKKG</sequence>
<dbReference type="EMBL" id="JAGRRH010000014">
    <property type="protein sequence ID" value="KAG7358134.1"/>
    <property type="molecule type" value="Genomic_DNA"/>
</dbReference>
<evidence type="ECO:0000313" key="2">
    <source>
        <dbReference type="EMBL" id="KAG7358134.1"/>
    </source>
</evidence>
<proteinExistence type="predicted"/>